<reference evidence="2" key="1">
    <citation type="submission" date="2023-03" db="EMBL/GenBank/DDBJ databases">
        <title>Massive genome expansion in bonnet fungi (Mycena s.s.) driven by repeated elements and novel gene families across ecological guilds.</title>
        <authorList>
            <consortium name="Lawrence Berkeley National Laboratory"/>
            <person name="Harder C.B."/>
            <person name="Miyauchi S."/>
            <person name="Viragh M."/>
            <person name="Kuo A."/>
            <person name="Thoen E."/>
            <person name="Andreopoulos B."/>
            <person name="Lu D."/>
            <person name="Skrede I."/>
            <person name="Drula E."/>
            <person name="Henrissat B."/>
            <person name="Morin E."/>
            <person name="Kohler A."/>
            <person name="Barry K."/>
            <person name="LaButti K."/>
            <person name="Morin E."/>
            <person name="Salamov A."/>
            <person name="Lipzen A."/>
            <person name="Mereny Z."/>
            <person name="Hegedus B."/>
            <person name="Baldrian P."/>
            <person name="Stursova M."/>
            <person name="Weitz H."/>
            <person name="Taylor A."/>
            <person name="Grigoriev I.V."/>
            <person name="Nagy L.G."/>
            <person name="Martin F."/>
            <person name="Kauserud H."/>
        </authorList>
    </citation>
    <scope>NUCLEOTIDE SEQUENCE</scope>
    <source>
        <strain evidence="2">9144</strain>
    </source>
</reference>
<evidence type="ECO:0000256" key="1">
    <source>
        <dbReference type="SAM" id="MobiDB-lite"/>
    </source>
</evidence>
<comment type="caution">
    <text evidence="2">The sequence shown here is derived from an EMBL/GenBank/DDBJ whole genome shotgun (WGS) entry which is preliminary data.</text>
</comment>
<gene>
    <name evidence="2" type="ORF">GGX14DRAFT_637023</name>
</gene>
<dbReference type="AlphaFoldDB" id="A0AAD6VDN1"/>
<dbReference type="EMBL" id="JARJCW010000038">
    <property type="protein sequence ID" value="KAJ7206799.1"/>
    <property type="molecule type" value="Genomic_DNA"/>
</dbReference>
<protein>
    <submittedName>
        <fullName evidence="2">Uncharacterized protein</fullName>
    </submittedName>
</protein>
<sequence>MDGALDPGAEKGAEKEADKLVKRRRQVGCKNRTGRKFCGHYDIWVRDEIYEIAIELGCKTSFPVPRILLTRIATSETIGIVPLSLSLAKDLSITTLPRPSVIGLPHHRDTPIHTLTRLSTKPTNRCRYLQLRQLTLTPVLPFQRAGQIHPPSEQWKNVDFEKFARAWNGLVDLQPHNVLDSNQRLYYKLPQQLGAHHKKTIAWSLEQSTLAEGQNFAARRPLLELLTSEHNFAHGPAALPLPEHGEVDLAVTGTYDGTSFDRLDPISSSGDSAYDPGTDDDEQDHPANLVIIQSVQPETQSEPPTETQSEPPMGSTNTAAAPNIARRLLYQSTLPGAQPRAGKSKSKADRCAVCVNAYCARRHECPGKGGGNIVPVSDILP</sequence>
<feature type="compositionally biased region" description="Low complexity" evidence="1">
    <location>
        <begin position="296"/>
        <end position="312"/>
    </location>
</feature>
<name>A0AAD6VDN1_9AGAR</name>
<evidence type="ECO:0000313" key="2">
    <source>
        <dbReference type="EMBL" id="KAJ7206799.1"/>
    </source>
</evidence>
<keyword evidence="3" id="KW-1185">Reference proteome</keyword>
<dbReference type="Proteomes" id="UP001219525">
    <property type="component" value="Unassembled WGS sequence"/>
</dbReference>
<feature type="region of interest" description="Disordered" evidence="1">
    <location>
        <begin position="258"/>
        <end position="284"/>
    </location>
</feature>
<accession>A0AAD6VDN1</accession>
<proteinExistence type="predicted"/>
<evidence type="ECO:0000313" key="3">
    <source>
        <dbReference type="Proteomes" id="UP001219525"/>
    </source>
</evidence>
<feature type="region of interest" description="Disordered" evidence="1">
    <location>
        <begin position="296"/>
        <end position="318"/>
    </location>
</feature>
<organism evidence="2 3">
    <name type="scientific">Mycena pura</name>
    <dbReference type="NCBI Taxonomy" id="153505"/>
    <lineage>
        <taxon>Eukaryota</taxon>
        <taxon>Fungi</taxon>
        <taxon>Dikarya</taxon>
        <taxon>Basidiomycota</taxon>
        <taxon>Agaricomycotina</taxon>
        <taxon>Agaricomycetes</taxon>
        <taxon>Agaricomycetidae</taxon>
        <taxon>Agaricales</taxon>
        <taxon>Marasmiineae</taxon>
        <taxon>Mycenaceae</taxon>
        <taxon>Mycena</taxon>
    </lineage>
</organism>